<dbReference type="Proteomes" id="UP000001593">
    <property type="component" value="Unassembled WGS sequence"/>
</dbReference>
<sequence>MFSLVRYAKYTLYPATFITAILILSDRNRQIKRSSNWESEVEIFLDKGGRVCDLMPSKFAPVESIPGYKKVPRATLGETGDYLDKEVFNITVAQAECDRDEGCKAFVYHREPSKPGQAFMKQTVGKPLKSNETDLYIKSKHVVLYLRALATNLSCVVPLSSMPDDSAGCKIPQLNPWFHEVAPIIKIEKPITCDETELYTRLDGNVLRIDTAKAEKGNVFSIDTVKAEKGNVLRIDTVKAEKGNVLRIDTVKAEKGNVLRIETVKAEKGNVLRIDTVKAEKGNVLRIDTVKAEKGNVLRIDTVKAEKDGDFKFVAAQPIYRGDNDFESTLGQEHILTLANHSLSLKHDLWKVASVLKNNARKTTFYMSAVEKPEVLQRLPDDKSPLDIYIIAFDGTSHAHFQRMLPKTYAFLKNEMNSHMFQGYSIVGDGTLPNLNSLLTGRVLEDCFKMKETRKGYLKSGTVDEWPFLFKEMKARGWATLWSEDDAILGT</sequence>
<keyword evidence="2" id="KW-1185">Reference proteome</keyword>
<reference evidence="1 2" key="1">
    <citation type="journal article" date="2007" name="Science">
        <title>Sea anemone genome reveals ancestral eumetazoan gene repertoire and genomic organization.</title>
        <authorList>
            <person name="Putnam N.H."/>
            <person name="Srivastava M."/>
            <person name="Hellsten U."/>
            <person name="Dirks B."/>
            <person name="Chapman J."/>
            <person name="Salamov A."/>
            <person name="Terry A."/>
            <person name="Shapiro H."/>
            <person name="Lindquist E."/>
            <person name="Kapitonov V.V."/>
            <person name="Jurka J."/>
            <person name="Genikhovich G."/>
            <person name="Grigoriev I.V."/>
            <person name="Lucas S.M."/>
            <person name="Steele R.E."/>
            <person name="Finnerty J.R."/>
            <person name="Technau U."/>
            <person name="Martindale M.Q."/>
            <person name="Rokhsar D.S."/>
        </authorList>
    </citation>
    <scope>NUCLEOTIDE SEQUENCE [LARGE SCALE GENOMIC DNA]</scope>
    <source>
        <strain evidence="2">CH2 X CH6</strain>
    </source>
</reference>
<dbReference type="HOGENOM" id="CLU_555876_0_0_1"/>
<accession>A7T5U9</accession>
<dbReference type="InterPro" id="IPR004245">
    <property type="entry name" value="DUF229"/>
</dbReference>
<evidence type="ECO:0000313" key="1">
    <source>
        <dbReference type="EMBL" id="EDO28661.1"/>
    </source>
</evidence>
<dbReference type="Pfam" id="PF02995">
    <property type="entry name" value="DUF229"/>
    <property type="match status" value="1"/>
</dbReference>
<protein>
    <submittedName>
        <fullName evidence="1">Uncharacterized protein</fullName>
    </submittedName>
</protein>
<dbReference type="PhylomeDB" id="A7T5U9"/>
<proteinExistence type="predicted"/>
<dbReference type="PANTHER" id="PTHR10974:SF1">
    <property type="entry name" value="FI08016P-RELATED"/>
    <property type="match status" value="1"/>
</dbReference>
<gene>
    <name evidence="1" type="ORF">NEMVEDRAFT_v1g222735</name>
</gene>
<dbReference type="EMBL" id="DS471302">
    <property type="protein sequence ID" value="EDO28661.1"/>
    <property type="molecule type" value="Genomic_DNA"/>
</dbReference>
<evidence type="ECO:0000313" key="2">
    <source>
        <dbReference type="Proteomes" id="UP000001593"/>
    </source>
</evidence>
<dbReference type="InParanoid" id="A7T5U9"/>
<name>A7T5U9_NEMVE</name>
<dbReference type="AlphaFoldDB" id="A7T5U9"/>
<organism evidence="1 2">
    <name type="scientific">Nematostella vectensis</name>
    <name type="common">Starlet sea anemone</name>
    <dbReference type="NCBI Taxonomy" id="45351"/>
    <lineage>
        <taxon>Eukaryota</taxon>
        <taxon>Metazoa</taxon>
        <taxon>Cnidaria</taxon>
        <taxon>Anthozoa</taxon>
        <taxon>Hexacorallia</taxon>
        <taxon>Actiniaria</taxon>
        <taxon>Edwardsiidae</taxon>
        <taxon>Nematostella</taxon>
    </lineage>
</organism>
<dbReference type="PANTHER" id="PTHR10974">
    <property type="entry name" value="FI08016P-RELATED"/>
    <property type="match status" value="1"/>
</dbReference>